<evidence type="ECO:0000313" key="10">
    <source>
        <dbReference type="Proteomes" id="UP000192486"/>
    </source>
</evidence>
<name>A0ABN4YTA8_SPOUR</name>
<evidence type="ECO:0000256" key="2">
    <source>
        <dbReference type="ARBA" id="ARBA00010145"/>
    </source>
</evidence>
<dbReference type="RefSeq" id="WP_029054788.1">
    <property type="nucleotide sequence ID" value="NZ_CP015108.1"/>
</dbReference>
<evidence type="ECO:0000256" key="5">
    <source>
        <dbReference type="ARBA" id="ARBA00022692"/>
    </source>
</evidence>
<dbReference type="Proteomes" id="UP000192486">
    <property type="component" value="Chromosome"/>
</dbReference>
<keyword evidence="7 8" id="KW-0472">Membrane</keyword>
<evidence type="ECO:0000256" key="8">
    <source>
        <dbReference type="SAM" id="Phobius"/>
    </source>
</evidence>
<feature type="transmembrane region" description="Helical" evidence="8">
    <location>
        <begin position="121"/>
        <end position="142"/>
    </location>
</feature>
<dbReference type="Pfam" id="PF03547">
    <property type="entry name" value="Mem_trans"/>
    <property type="match status" value="2"/>
</dbReference>
<feature type="transmembrane region" description="Helical" evidence="8">
    <location>
        <begin position="181"/>
        <end position="202"/>
    </location>
</feature>
<evidence type="ECO:0000313" key="9">
    <source>
        <dbReference type="EMBL" id="ARF14018.1"/>
    </source>
</evidence>
<feature type="transmembrane region" description="Helical" evidence="8">
    <location>
        <begin position="56"/>
        <end position="80"/>
    </location>
</feature>
<feature type="transmembrane region" description="Helical" evidence="8">
    <location>
        <begin position="6"/>
        <end position="24"/>
    </location>
</feature>
<keyword evidence="3" id="KW-0813">Transport</keyword>
<dbReference type="InterPro" id="IPR038770">
    <property type="entry name" value="Na+/solute_symporter_sf"/>
</dbReference>
<protein>
    <submittedName>
        <fullName evidence="9">Transporter</fullName>
    </submittedName>
</protein>
<evidence type="ECO:0000256" key="3">
    <source>
        <dbReference type="ARBA" id="ARBA00022448"/>
    </source>
</evidence>
<feature type="transmembrane region" description="Helical" evidence="8">
    <location>
        <begin position="278"/>
        <end position="297"/>
    </location>
</feature>
<organism evidence="9 10">
    <name type="scientific">Sporosarcina ureae</name>
    <dbReference type="NCBI Taxonomy" id="1571"/>
    <lineage>
        <taxon>Bacteria</taxon>
        <taxon>Bacillati</taxon>
        <taxon>Bacillota</taxon>
        <taxon>Bacilli</taxon>
        <taxon>Bacillales</taxon>
        <taxon>Caryophanaceae</taxon>
        <taxon>Sporosarcina</taxon>
    </lineage>
</organism>
<evidence type="ECO:0000256" key="4">
    <source>
        <dbReference type="ARBA" id="ARBA00022475"/>
    </source>
</evidence>
<feature type="transmembrane region" description="Helical" evidence="8">
    <location>
        <begin position="244"/>
        <end position="266"/>
    </location>
</feature>
<keyword evidence="10" id="KW-1185">Reference proteome</keyword>
<proteinExistence type="inferred from homology"/>
<evidence type="ECO:0000256" key="7">
    <source>
        <dbReference type="ARBA" id="ARBA00023136"/>
    </source>
</evidence>
<dbReference type="InterPro" id="IPR004776">
    <property type="entry name" value="Mem_transp_PIN-like"/>
</dbReference>
<reference evidence="9 10" key="1">
    <citation type="submission" date="2016-04" db="EMBL/GenBank/DDBJ databases">
        <title>Comparative Genomics and Epigenetics of Sporosarcina ureae.</title>
        <authorList>
            <person name="Oliver A.S."/>
            <person name="Cooper K.K."/>
        </authorList>
    </citation>
    <scope>NUCLEOTIDE SEQUENCE [LARGE SCALE GENOMIC DNA]</scope>
    <source>
        <strain evidence="9 10">S204</strain>
    </source>
</reference>
<sequence>MGLFFTVILPIISVFIVGFILQRVKGLHIKSISSLSIYILSPALVFTSLYKADFNASYMTILIYMFALFYAMVLLNKIIAKIFKWDKKVESASILATGFMNSGNYGLPVVLFSLGEKALPYAIFIMVIQSLQNNFFGVYYASRSTSGIGRSIKMVFKMPTTYAAIFAFVFQYFSITVPESIMSTTSMVGDAAIPVMMIMLGMQLGSVVRKKPNWQVVISGVVLKMVIAPILAFVFVLFVGMDPLVGTVLIIISAMPTAATTTMYAIEFDTEPELVSMITLISTLLSIISLSILLNVII</sequence>
<feature type="transmembrane region" description="Helical" evidence="8">
    <location>
        <begin position="31"/>
        <end position="50"/>
    </location>
</feature>
<evidence type="ECO:0000256" key="6">
    <source>
        <dbReference type="ARBA" id="ARBA00022989"/>
    </source>
</evidence>
<accession>A0ABN4YTA8</accession>
<gene>
    <name evidence="9" type="ORF">SporoS204_07580</name>
</gene>
<comment type="similarity">
    <text evidence="2">Belongs to the auxin efflux carrier (TC 2.A.69) family.</text>
</comment>
<evidence type="ECO:0000256" key="1">
    <source>
        <dbReference type="ARBA" id="ARBA00004651"/>
    </source>
</evidence>
<keyword evidence="5 8" id="KW-0812">Transmembrane</keyword>
<dbReference type="PANTHER" id="PTHR36838">
    <property type="entry name" value="AUXIN EFFLUX CARRIER FAMILY PROTEIN"/>
    <property type="match status" value="1"/>
</dbReference>
<keyword evidence="4" id="KW-1003">Cell membrane</keyword>
<comment type="subcellular location">
    <subcellularLocation>
        <location evidence="1">Cell membrane</location>
        <topology evidence="1">Multi-pass membrane protein</topology>
    </subcellularLocation>
</comment>
<keyword evidence="6 8" id="KW-1133">Transmembrane helix</keyword>
<feature type="transmembrane region" description="Helical" evidence="8">
    <location>
        <begin position="92"/>
        <end position="115"/>
    </location>
</feature>
<feature type="transmembrane region" description="Helical" evidence="8">
    <location>
        <begin position="154"/>
        <end position="175"/>
    </location>
</feature>
<feature type="transmembrane region" description="Helical" evidence="8">
    <location>
        <begin position="214"/>
        <end position="238"/>
    </location>
</feature>
<dbReference type="PANTHER" id="PTHR36838:SF1">
    <property type="entry name" value="SLR1864 PROTEIN"/>
    <property type="match status" value="1"/>
</dbReference>
<dbReference type="Gene3D" id="1.20.1530.20">
    <property type="match status" value="2"/>
</dbReference>
<dbReference type="EMBL" id="CP015108">
    <property type="protein sequence ID" value="ARF14018.1"/>
    <property type="molecule type" value="Genomic_DNA"/>
</dbReference>